<keyword evidence="6" id="KW-0016">Alginate biosynthesis</keyword>
<feature type="transmembrane region" description="Helical" evidence="8">
    <location>
        <begin position="51"/>
        <end position="72"/>
    </location>
</feature>
<evidence type="ECO:0000256" key="7">
    <source>
        <dbReference type="SAM" id="MobiDB-lite"/>
    </source>
</evidence>
<keyword evidence="4" id="KW-0732">Signal</keyword>
<dbReference type="Proteomes" id="UP000494255">
    <property type="component" value="Unassembled WGS sequence"/>
</dbReference>
<dbReference type="GO" id="GO:0042597">
    <property type="term" value="C:periplasmic space"/>
    <property type="evidence" value="ECO:0007669"/>
    <property type="project" value="UniProtKB-SubCell"/>
</dbReference>
<evidence type="ECO:0000256" key="1">
    <source>
        <dbReference type="ARBA" id="ARBA00004418"/>
    </source>
</evidence>
<reference evidence="10 11" key="1">
    <citation type="submission" date="2020-04" db="EMBL/GenBank/DDBJ databases">
        <authorList>
            <person name="De Canck E."/>
        </authorList>
    </citation>
    <scope>NUCLEOTIDE SEQUENCE [LARGE SCALE GENOMIC DNA]</scope>
    <source>
        <strain evidence="10 11">LMG 24238</strain>
    </source>
</reference>
<evidence type="ECO:0000313" key="10">
    <source>
        <dbReference type="EMBL" id="CAB3728403.1"/>
    </source>
</evidence>
<dbReference type="UniPathway" id="UPA00286"/>
<accession>A0A6J5C760</accession>
<keyword evidence="8" id="KW-1133">Transmembrane helix</keyword>
<dbReference type="Pfam" id="PF16822">
    <property type="entry name" value="ALGX"/>
    <property type="match status" value="1"/>
</dbReference>
<protein>
    <recommendedName>
        <fullName evidence="9">AlgX/AlgJ SGNH hydrolase-like domain-containing protein</fullName>
    </recommendedName>
</protein>
<keyword evidence="5" id="KW-0574">Periplasm</keyword>
<evidence type="ECO:0000256" key="2">
    <source>
        <dbReference type="ARBA" id="ARBA00005182"/>
    </source>
</evidence>
<evidence type="ECO:0000256" key="6">
    <source>
        <dbReference type="ARBA" id="ARBA00022841"/>
    </source>
</evidence>
<keyword evidence="3" id="KW-0808">Transferase</keyword>
<dbReference type="SUPFAM" id="SSF52266">
    <property type="entry name" value="SGNH hydrolase"/>
    <property type="match status" value="1"/>
</dbReference>
<evidence type="ECO:0000256" key="8">
    <source>
        <dbReference type="SAM" id="Phobius"/>
    </source>
</evidence>
<keyword evidence="8" id="KW-0812">Transmembrane</keyword>
<keyword evidence="8" id="KW-0472">Membrane</keyword>
<evidence type="ECO:0000256" key="5">
    <source>
        <dbReference type="ARBA" id="ARBA00022764"/>
    </source>
</evidence>
<evidence type="ECO:0000313" key="11">
    <source>
        <dbReference type="Proteomes" id="UP000494255"/>
    </source>
</evidence>
<evidence type="ECO:0000256" key="4">
    <source>
        <dbReference type="ARBA" id="ARBA00022729"/>
    </source>
</evidence>
<feature type="region of interest" description="Disordered" evidence="7">
    <location>
        <begin position="1"/>
        <end position="34"/>
    </location>
</feature>
<dbReference type="EMBL" id="CADIKC010000009">
    <property type="protein sequence ID" value="CAB3728403.1"/>
    <property type="molecule type" value="Genomic_DNA"/>
</dbReference>
<sequence>MSESVGRTPARTVGRTAAGSAGNETGAAHGHAAAAAPGPLAEPLARAHRRVAWLVALLLGLGCACALMSLVMQSRDGASFDVHGWRDGSLGRSLDRAIDVPYARSLHRWQAAARYRLFGDLGHQVREGCPGWLFYADGLRAPVQPGHDPVERADGGDALTDARIASLHRYADALRSAGIQLVVVTVPDKARVESEALCGLRQDARITQRLNVWNRALSASNVAHVELLPALQSARPAFFRTDVHWNARGAQAAAQMVGAAVLPLLGKPGGTTFTHTTAQPAPRIGDLLTLANLNDVPDAWRPAPDVVAAETLQAQRTGGLLDDGPAADVLLAGSSFSRRSAFAERLGEQLGREVWNVSLDDGQFDRAMQAVWRERATWPKSVRVVIWEMSEDALSMPVDVVPPLGAVQRAVKTDNTTVAAATATATATGAATATSTATGADTRPVVAAPSGTALAPVRQD</sequence>
<dbReference type="CDD" id="cd14444">
    <property type="entry name" value="AlgX_N_like_1"/>
    <property type="match status" value="1"/>
</dbReference>
<comment type="subcellular location">
    <subcellularLocation>
        <location evidence="1">Periplasm</location>
    </subcellularLocation>
</comment>
<dbReference type="AlphaFoldDB" id="A0A6J5C760"/>
<dbReference type="GO" id="GO:0042121">
    <property type="term" value="P:alginic acid biosynthetic process"/>
    <property type="evidence" value="ECO:0007669"/>
    <property type="project" value="UniProtKB-UniPathway"/>
</dbReference>
<dbReference type="GO" id="GO:0016740">
    <property type="term" value="F:transferase activity"/>
    <property type="evidence" value="ECO:0007669"/>
    <property type="project" value="UniProtKB-KW"/>
</dbReference>
<feature type="domain" description="AlgX/AlgJ SGNH hydrolase-like" evidence="9">
    <location>
        <begin position="125"/>
        <end position="391"/>
    </location>
</feature>
<organism evidence="10 11">
    <name type="scientific">Paraburkholderia sediminicola</name>
    <dbReference type="NCBI Taxonomy" id="458836"/>
    <lineage>
        <taxon>Bacteria</taxon>
        <taxon>Pseudomonadati</taxon>
        <taxon>Pseudomonadota</taxon>
        <taxon>Betaproteobacteria</taxon>
        <taxon>Burkholderiales</taxon>
        <taxon>Burkholderiaceae</taxon>
        <taxon>Paraburkholderia</taxon>
    </lineage>
</organism>
<evidence type="ECO:0000259" key="9">
    <source>
        <dbReference type="Pfam" id="PF16822"/>
    </source>
</evidence>
<evidence type="ECO:0000256" key="3">
    <source>
        <dbReference type="ARBA" id="ARBA00022679"/>
    </source>
</evidence>
<dbReference type="GeneID" id="97044083"/>
<comment type="pathway">
    <text evidence="2">Glycan biosynthesis; alginate biosynthesis.</text>
</comment>
<name>A0A6J5C760_9BURK</name>
<proteinExistence type="predicted"/>
<gene>
    <name evidence="10" type="ORF">LMG24238_05494</name>
</gene>
<dbReference type="InterPro" id="IPR031811">
    <property type="entry name" value="ALGX/ALGJ_SGNH-like"/>
</dbReference>
<dbReference type="RefSeq" id="WP_175053242.1">
    <property type="nucleotide sequence ID" value="NZ_CADIKC010000009.1"/>
</dbReference>
<keyword evidence="11" id="KW-1185">Reference proteome</keyword>